<feature type="transmembrane region" description="Helical" evidence="5">
    <location>
        <begin position="397"/>
        <end position="414"/>
    </location>
</feature>
<dbReference type="InterPro" id="IPR051533">
    <property type="entry name" value="WaaL-like"/>
</dbReference>
<dbReference type="EMBL" id="JAPFPW010000009">
    <property type="protein sequence ID" value="MCW7754188.1"/>
    <property type="molecule type" value="Genomic_DNA"/>
</dbReference>
<accession>A0ABT3N9P8</accession>
<evidence type="ECO:0000259" key="6">
    <source>
        <dbReference type="Pfam" id="PF04932"/>
    </source>
</evidence>
<feature type="transmembrane region" description="Helical" evidence="5">
    <location>
        <begin position="192"/>
        <end position="212"/>
    </location>
</feature>
<feature type="transmembrane region" description="Helical" evidence="5">
    <location>
        <begin position="63"/>
        <end position="85"/>
    </location>
</feature>
<evidence type="ECO:0000256" key="4">
    <source>
        <dbReference type="ARBA" id="ARBA00023136"/>
    </source>
</evidence>
<dbReference type="RefSeq" id="WP_265425107.1">
    <property type="nucleotide sequence ID" value="NZ_JAPFPW010000009.1"/>
</dbReference>
<dbReference type="PANTHER" id="PTHR37422:SF13">
    <property type="entry name" value="LIPOPOLYSACCHARIDE BIOSYNTHESIS PROTEIN PA4999-RELATED"/>
    <property type="match status" value="1"/>
</dbReference>
<proteinExistence type="predicted"/>
<feature type="transmembrane region" description="Helical" evidence="5">
    <location>
        <begin position="420"/>
        <end position="440"/>
    </location>
</feature>
<evidence type="ECO:0000313" key="8">
    <source>
        <dbReference type="Proteomes" id="UP001209681"/>
    </source>
</evidence>
<dbReference type="InterPro" id="IPR007016">
    <property type="entry name" value="O-antigen_ligase-rel_domated"/>
</dbReference>
<keyword evidence="2 5" id="KW-0812">Transmembrane</keyword>
<organism evidence="7 8">
    <name type="scientific">Desulfobotulus pelophilus</name>
    <dbReference type="NCBI Taxonomy" id="2823377"/>
    <lineage>
        <taxon>Bacteria</taxon>
        <taxon>Pseudomonadati</taxon>
        <taxon>Thermodesulfobacteriota</taxon>
        <taxon>Desulfobacteria</taxon>
        <taxon>Desulfobacterales</taxon>
        <taxon>Desulfobacteraceae</taxon>
        <taxon>Desulfobotulus</taxon>
    </lineage>
</organism>
<evidence type="ECO:0000313" key="7">
    <source>
        <dbReference type="EMBL" id="MCW7754188.1"/>
    </source>
</evidence>
<evidence type="ECO:0000256" key="1">
    <source>
        <dbReference type="ARBA" id="ARBA00004141"/>
    </source>
</evidence>
<feature type="transmembrane region" description="Helical" evidence="5">
    <location>
        <begin position="152"/>
        <end position="172"/>
    </location>
</feature>
<dbReference type="Proteomes" id="UP001209681">
    <property type="component" value="Unassembled WGS sequence"/>
</dbReference>
<evidence type="ECO:0000256" key="3">
    <source>
        <dbReference type="ARBA" id="ARBA00022989"/>
    </source>
</evidence>
<name>A0ABT3N9P8_9BACT</name>
<keyword evidence="7" id="KW-0436">Ligase</keyword>
<evidence type="ECO:0000256" key="2">
    <source>
        <dbReference type="ARBA" id="ARBA00022692"/>
    </source>
</evidence>
<reference evidence="7 8" key="1">
    <citation type="submission" date="2022-11" db="EMBL/GenBank/DDBJ databases">
        <title>Desulfobotulus tamanensis H1 sp. nov. - anaerobic, alkaliphilic, sulphate reducing bacterium isolated from terrestrial mud volcano.</title>
        <authorList>
            <person name="Frolova A."/>
            <person name="Merkel A.Y."/>
            <person name="Slobodkin A.I."/>
        </authorList>
    </citation>
    <scope>NUCLEOTIDE SEQUENCE [LARGE SCALE GENOMIC DNA]</scope>
    <source>
        <strain evidence="7 8">H1</strain>
    </source>
</reference>
<feature type="domain" description="O-antigen ligase-related" evidence="6">
    <location>
        <begin position="230"/>
        <end position="374"/>
    </location>
</feature>
<dbReference type="GO" id="GO:0016874">
    <property type="term" value="F:ligase activity"/>
    <property type="evidence" value="ECO:0007669"/>
    <property type="project" value="UniProtKB-KW"/>
</dbReference>
<feature type="transmembrane region" description="Helical" evidence="5">
    <location>
        <begin position="365"/>
        <end position="385"/>
    </location>
</feature>
<evidence type="ECO:0000256" key="5">
    <source>
        <dbReference type="SAM" id="Phobius"/>
    </source>
</evidence>
<comment type="caution">
    <text evidence="7">The sequence shown here is derived from an EMBL/GenBank/DDBJ whole genome shotgun (WGS) entry which is preliminary data.</text>
</comment>
<feature type="transmembrane region" description="Helical" evidence="5">
    <location>
        <begin position="97"/>
        <end position="118"/>
    </location>
</feature>
<protein>
    <submittedName>
        <fullName evidence="7">O-antigen ligase family protein</fullName>
    </submittedName>
</protein>
<feature type="transmembrane region" description="Helical" evidence="5">
    <location>
        <begin position="268"/>
        <end position="288"/>
    </location>
</feature>
<keyword evidence="8" id="KW-1185">Reference proteome</keyword>
<dbReference type="Pfam" id="PF04932">
    <property type="entry name" value="Wzy_C"/>
    <property type="match status" value="1"/>
</dbReference>
<keyword evidence="3 5" id="KW-1133">Transmembrane helix</keyword>
<sequence>MSKPCKKNKRLFMQGFAILSNLTSYCSDLASEMTQKKIAIPVFLGLLTLPLGLQFFFHTGNTADYRITVLSLQLIIISIGIYFFQPLQWKISDELKLLIVSWLAWGWVCAFNSSFYTISLIRQTEWTILLLFTAILSMVFHRQPRMIPWSFMIVSAGFVLLACGIIIYWNIIPDPRNYDWVLMMPHFTNIRHFGYFVTAIVLLSSVGALHIAWGEKSYLPIRISFSLVQILGFSFLFWSGSRGGILAATAGLFWIIMFVQGKIHKWRFFLWTLFFMSLGLLFSSFFAVTNTSLGIMSAFERTGTASSLEHLLSGRTYLWKIAMESTAYPYGSLSFGYGPDAFRMHPDVQHVVQPHNFFFQALSEWGIPGAIFFCSILAWLYTVCWKQGKKISSFNQYNLYLLPCQALWVAYFFLGLIDGVFYHALPLTLLAMSAAVIYAYDKQGNESSQEYAW</sequence>
<feature type="transmembrane region" description="Helical" evidence="5">
    <location>
        <begin position="38"/>
        <end position="57"/>
    </location>
</feature>
<gene>
    <name evidence="7" type="ORF">OOT00_09330</name>
</gene>
<feature type="transmembrane region" description="Helical" evidence="5">
    <location>
        <begin position="124"/>
        <end position="140"/>
    </location>
</feature>
<feature type="transmembrane region" description="Helical" evidence="5">
    <location>
        <begin position="244"/>
        <end position="261"/>
    </location>
</feature>
<keyword evidence="4 5" id="KW-0472">Membrane</keyword>
<comment type="subcellular location">
    <subcellularLocation>
        <location evidence="1">Membrane</location>
        <topology evidence="1">Multi-pass membrane protein</topology>
    </subcellularLocation>
</comment>
<dbReference type="PANTHER" id="PTHR37422">
    <property type="entry name" value="TEICHURONIC ACID BIOSYNTHESIS PROTEIN TUAE"/>
    <property type="match status" value="1"/>
</dbReference>